<accession>A0A3P1SEH9</accession>
<feature type="transmembrane region" description="Helical" evidence="7">
    <location>
        <begin position="37"/>
        <end position="60"/>
    </location>
</feature>
<keyword evidence="5 7" id="KW-0378">Hydrolase</keyword>
<evidence type="ECO:0000256" key="7">
    <source>
        <dbReference type="RuleBase" id="RU362042"/>
    </source>
</evidence>
<proteinExistence type="inferred from homology"/>
<feature type="active site" evidence="6">
    <location>
        <position position="135"/>
    </location>
</feature>
<keyword evidence="7" id="KW-0472">Membrane</keyword>
<feature type="domain" description="Peptidase S26" evidence="8">
    <location>
        <begin position="35"/>
        <end position="225"/>
    </location>
</feature>
<reference evidence="9 10" key="1">
    <citation type="submission" date="2018-11" db="EMBL/GenBank/DDBJ databases">
        <title>Genomes From Bacteria Associated with the Canine Oral Cavity: a Test Case for Automated Genome-Based Taxonomic Assignment.</title>
        <authorList>
            <person name="Coil D.A."/>
            <person name="Jospin G."/>
            <person name="Darling A.E."/>
            <person name="Wallis C."/>
            <person name="Davis I.J."/>
            <person name="Harris S."/>
            <person name="Eisen J.A."/>
            <person name="Holcombe L.J."/>
            <person name="O'Flynn C."/>
        </authorList>
    </citation>
    <scope>NUCLEOTIDE SEQUENCE [LARGE SCALE GENOMIC DNA]</scope>
    <source>
        <strain evidence="9 10">OH770</strain>
    </source>
</reference>
<name>A0A3P1SEH9_9ACTO</name>
<comment type="caution">
    <text evidence="9">The sequence shown here is derived from an EMBL/GenBank/DDBJ whole genome shotgun (WGS) entry which is preliminary data.</text>
</comment>
<dbReference type="Proteomes" id="UP000280444">
    <property type="component" value="Unassembled WGS sequence"/>
</dbReference>
<dbReference type="InterPro" id="IPR019758">
    <property type="entry name" value="Pept_S26A_signal_pept_1_CS"/>
</dbReference>
<dbReference type="Pfam" id="PF10502">
    <property type="entry name" value="Peptidase_S26"/>
    <property type="match status" value="1"/>
</dbReference>
<comment type="catalytic activity">
    <reaction evidence="1 7">
        <text>Cleavage of hydrophobic, N-terminal signal or leader sequences from secreted and periplasmic proteins.</text>
        <dbReference type="EC" id="3.4.21.89"/>
    </reaction>
</comment>
<keyword evidence="10" id="KW-1185">Reference proteome</keyword>
<dbReference type="InterPro" id="IPR000223">
    <property type="entry name" value="Pept_S26A_signal_pept_1"/>
</dbReference>
<evidence type="ECO:0000313" key="10">
    <source>
        <dbReference type="Proteomes" id="UP000280444"/>
    </source>
</evidence>
<dbReference type="OrthoDB" id="9815782at2"/>
<dbReference type="GO" id="GO:0006465">
    <property type="term" value="P:signal peptide processing"/>
    <property type="evidence" value="ECO:0007669"/>
    <property type="project" value="InterPro"/>
</dbReference>
<dbReference type="NCBIfam" id="TIGR02227">
    <property type="entry name" value="sigpep_I_bact"/>
    <property type="match status" value="1"/>
</dbReference>
<dbReference type="CDD" id="cd06530">
    <property type="entry name" value="S26_SPase_I"/>
    <property type="match status" value="1"/>
</dbReference>
<keyword evidence="7" id="KW-1133">Transmembrane helix</keyword>
<dbReference type="GO" id="GO:0004252">
    <property type="term" value="F:serine-type endopeptidase activity"/>
    <property type="evidence" value="ECO:0007669"/>
    <property type="project" value="InterPro"/>
</dbReference>
<keyword evidence="7" id="KW-0812">Transmembrane</keyword>
<dbReference type="InterPro" id="IPR019533">
    <property type="entry name" value="Peptidase_S26"/>
</dbReference>
<dbReference type="PROSITE" id="PS00761">
    <property type="entry name" value="SPASE_I_3"/>
    <property type="match status" value="1"/>
</dbReference>
<evidence type="ECO:0000313" key="9">
    <source>
        <dbReference type="EMBL" id="RRC95155.1"/>
    </source>
</evidence>
<dbReference type="GO" id="GO:0005886">
    <property type="term" value="C:plasma membrane"/>
    <property type="evidence" value="ECO:0007669"/>
    <property type="project" value="UniProtKB-SubCell"/>
</dbReference>
<keyword evidence="7" id="KW-0645">Protease</keyword>
<evidence type="ECO:0000256" key="3">
    <source>
        <dbReference type="ARBA" id="ARBA00009370"/>
    </source>
</evidence>
<comment type="subcellular location">
    <subcellularLocation>
        <location evidence="2">Cell membrane</location>
        <topology evidence="2">Single-pass type II membrane protein</topology>
    </subcellularLocation>
    <subcellularLocation>
        <location evidence="7">Membrane</location>
        <topology evidence="7">Single-pass type II membrane protein</topology>
    </subcellularLocation>
</comment>
<dbReference type="InterPro" id="IPR036286">
    <property type="entry name" value="LexA/Signal_pep-like_sf"/>
</dbReference>
<dbReference type="GO" id="GO:0009003">
    <property type="term" value="F:signal peptidase activity"/>
    <property type="evidence" value="ECO:0007669"/>
    <property type="project" value="UniProtKB-EC"/>
</dbReference>
<organism evidence="9 10">
    <name type="scientific">Schaalia canis</name>
    <dbReference type="NCBI Taxonomy" id="100469"/>
    <lineage>
        <taxon>Bacteria</taxon>
        <taxon>Bacillati</taxon>
        <taxon>Actinomycetota</taxon>
        <taxon>Actinomycetes</taxon>
        <taxon>Actinomycetales</taxon>
        <taxon>Actinomycetaceae</taxon>
        <taxon>Schaalia</taxon>
    </lineage>
</organism>
<sequence>MSAQLPGRAPMHLPSRREAIARERAARRSPLAWLREIGIILLVAFCVSALLRAFIIQVFWIPSPSMADTLSVNDRISVSRISAWVGDVQRGDVVVFDDANGWLAPDGSTGVAAFIRKIGEFSGFVPADGKQILVKRVIGMPGDRVECCSASNKISVNGVEVTEPYLPPGTLPSTVSFDVVVPEGHVWVMGDNRSNSSDSRYHMENAQNPFIPLSAIVGRANAVIWPSDHWRGLGDRDVFAHIPDPQ</sequence>
<evidence type="ECO:0000256" key="2">
    <source>
        <dbReference type="ARBA" id="ARBA00004401"/>
    </source>
</evidence>
<dbReference type="EC" id="3.4.21.89" evidence="4 7"/>
<dbReference type="SUPFAM" id="SSF51306">
    <property type="entry name" value="LexA/Signal peptidase"/>
    <property type="match status" value="1"/>
</dbReference>
<evidence type="ECO:0000256" key="5">
    <source>
        <dbReference type="ARBA" id="ARBA00022801"/>
    </source>
</evidence>
<dbReference type="PANTHER" id="PTHR43390">
    <property type="entry name" value="SIGNAL PEPTIDASE I"/>
    <property type="match status" value="1"/>
</dbReference>
<dbReference type="RefSeq" id="WP_124870707.1">
    <property type="nucleotide sequence ID" value="NZ_RQZF01000006.1"/>
</dbReference>
<evidence type="ECO:0000256" key="6">
    <source>
        <dbReference type="PIRSR" id="PIRSR600223-1"/>
    </source>
</evidence>
<dbReference type="EMBL" id="RQZF01000006">
    <property type="protein sequence ID" value="RRC95155.1"/>
    <property type="molecule type" value="Genomic_DNA"/>
</dbReference>
<comment type="similarity">
    <text evidence="3 7">Belongs to the peptidase S26 family.</text>
</comment>
<evidence type="ECO:0000256" key="4">
    <source>
        <dbReference type="ARBA" id="ARBA00013208"/>
    </source>
</evidence>
<dbReference type="PRINTS" id="PR00727">
    <property type="entry name" value="LEADERPTASE"/>
</dbReference>
<evidence type="ECO:0000259" key="8">
    <source>
        <dbReference type="Pfam" id="PF10502"/>
    </source>
</evidence>
<protein>
    <recommendedName>
        <fullName evidence="4 7">Signal peptidase I</fullName>
        <ecNumber evidence="4 7">3.4.21.89</ecNumber>
    </recommendedName>
</protein>
<feature type="active site" evidence="6">
    <location>
        <position position="65"/>
    </location>
</feature>
<dbReference type="AlphaFoldDB" id="A0A3P1SEH9"/>
<dbReference type="PANTHER" id="PTHR43390:SF1">
    <property type="entry name" value="CHLOROPLAST PROCESSING PEPTIDASE"/>
    <property type="match status" value="1"/>
</dbReference>
<dbReference type="Gene3D" id="2.10.109.10">
    <property type="entry name" value="Umud Fragment, subunit A"/>
    <property type="match status" value="1"/>
</dbReference>
<gene>
    <name evidence="9" type="primary">lepB</name>
    <name evidence="9" type="ORF">EII11_07075</name>
</gene>
<evidence type="ECO:0000256" key="1">
    <source>
        <dbReference type="ARBA" id="ARBA00000677"/>
    </source>
</evidence>